<dbReference type="InterPro" id="IPR029044">
    <property type="entry name" value="Nucleotide-diphossugar_trans"/>
</dbReference>
<proteinExistence type="inferred from homology"/>
<dbReference type="PANTHER" id="PTHR43179:SF12">
    <property type="entry name" value="GALACTOFURANOSYLTRANSFERASE GLFT2"/>
    <property type="match status" value="1"/>
</dbReference>
<dbReference type="SUPFAM" id="SSF53448">
    <property type="entry name" value="Nucleotide-diphospho-sugar transferases"/>
    <property type="match status" value="1"/>
</dbReference>
<dbReference type="EMBL" id="SADE01000004">
    <property type="protein sequence ID" value="RVU34104.1"/>
    <property type="molecule type" value="Genomic_DNA"/>
</dbReference>
<dbReference type="PANTHER" id="PTHR43179">
    <property type="entry name" value="RHAMNOSYLTRANSFERASE WBBL"/>
    <property type="match status" value="1"/>
</dbReference>
<dbReference type="Proteomes" id="UP000287447">
    <property type="component" value="Unassembled WGS sequence"/>
</dbReference>
<evidence type="ECO:0000313" key="5">
    <source>
        <dbReference type="EMBL" id="RVU34104.1"/>
    </source>
</evidence>
<protein>
    <submittedName>
        <fullName evidence="5">Glycosyltransferase family 2 protein</fullName>
    </submittedName>
</protein>
<keyword evidence="6" id="KW-1185">Reference proteome</keyword>
<evidence type="ECO:0000256" key="1">
    <source>
        <dbReference type="ARBA" id="ARBA00006739"/>
    </source>
</evidence>
<dbReference type="InterPro" id="IPR001173">
    <property type="entry name" value="Glyco_trans_2-like"/>
</dbReference>
<sequence length="341" mass="37288">MNNQQKTFGVVIVTYRSGDVIEACLSSLMKMTHQPIRVLVCDNASPDDTVDIVRRWAETTGTSLAEYQSSGSEGLSYSDLRDVTIINTGGNLGYAGGVNAGLKILHRIPEIDLFWVLNPDAEPEPDTASAFAEHAAEFGEFGLMGGRILYSEELGRIQSDGGRVNPWTGQCRNLNQGLLPDAASFPRNETLDFISGANVVASRRFLDSVGLMKEDYFLYYEEVDWAQRRGELKLTVAPKAVVHHIGGTAIGSGAVGRLASPFATYFNFRNRMRFVRRFHPWSLPTAGTFAALKIGQLLLARAYPEAYAALRGTLQLSPPSGVAKILPQDARELAFGRAGRN</sequence>
<organism evidence="5 6">
    <name type="scientific">Hwanghaeella grinnelliae</name>
    <dbReference type="NCBI Taxonomy" id="2500179"/>
    <lineage>
        <taxon>Bacteria</taxon>
        <taxon>Pseudomonadati</taxon>
        <taxon>Pseudomonadota</taxon>
        <taxon>Alphaproteobacteria</taxon>
        <taxon>Rhodospirillales</taxon>
        <taxon>Rhodospirillaceae</taxon>
        <taxon>Hwanghaeella</taxon>
    </lineage>
</organism>
<keyword evidence="3 5" id="KW-0808">Transferase</keyword>
<dbReference type="RefSeq" id="WP_127768134.1">
    <property type="nucleotide sequence ID" value="NZ_SADE01000004.1"/>
</dbReference>
<feature type="domain" description="Glycosyltransferase 2-like" evidence="4">
    <location>
        <begin position="10"/>
        <end position="162"/>
    </location>
</feature>
<evidence type="ECO:0000256" key="3">
    <source>
        <dbReference type="ARBA" id="ARBA00022679"/>
    </source>
</evidence>
<name>A0A3S2Z6D7_9PROT</name>
<dbReference type="OrthoDB" id="9783791at2"/>
<accession>A0A3S2Z6D7</accession>
<keyword evidence="2" id="KW-0328">Glycosyltransferase</keyword>
<comment type="caution">
    <text evidence="5">The sequence shown here is derived from an EMBL/GenBank/DDBJ whole genome shotgun (WGS) entry which is preliminary data.</text>
</comment>
<gene>
    <name evidence="5" type="ORF">EOI86_23610</name>
</gene>
<evidence type="ECO:0000256" key="2">
    <source>
        <dbReference type="ARBA" id="ARBA00022676"/>
    </source>
</evidence>
<dbReference type="AlphaFoldDB" id="A0A3S2Z6D7"/>
<reference evidence="6" key="1">
    <citation type="submission" date="2019-01" db="EMBL/GenBank/DDBJ databases">
        <title>Gri0909 isolated from a small marine red alga.</title>
        <authorList>
            <person name="Kim J."/>
            <person name="Jeong S.E."/>
            <person name="Jeon C.O."/>
        </authorList>
    </citation>
    <scope>NUCLEOTIDE SEQUENCE [LARGE SCALE GENOMIC DNA]</scope>
    <source>
        <strain evidence="6">Gri0909</strain>
    </source>
</reference>
<evidence type="ECO:0000313" key="6">
    <source>
        <dbReference type="Proteomes" id="UP000287447"/>
    </source>
</evidence>
<evidence type="ECO:0000259" key="4">
    <source>
        <dbReference type="Pfam" id="PF00535"/>
    </source>
</evidence>
<dbReference type="GO" id="GO:0016757">
    <property type="term" value="F:glycosyltransferase activity"/>
    <property type="evidence" value="ECO:0007669"/>
    <property type="project" value="UniProtKB-KW"/>
</dbReference>
<dbReference type="Pfam" id="PF00535">
    <property type="entry name" value="Glycos_transf_2"/>
    <property type="match status" value="1"/>
</dbReference>
<dbReference type="Gene3D" id="3.90.550.10">
    <property type="entry name" value="Spore Coat Polysaccharide Biosynthesis Protein SpsA, Chain A"/>
    <property type="match status" value="1"/>
</dbReference>
<comment type="similarity">
    <text evidence="1">Belongs to the glycosyltransferase 2 family.</text>
</comment>